<keyword evidence="2" id="KW-0732">Signal</keyword>
<dbReference type="Proteomes" id="UP000033616">
    <property type="component" value="Unassembled WGS sequence"/>
</dbReference>
<feature type="compositionally biased region" description="Polar residues" evidence="1">
    <location>
        <begin position="372"/>
        <end position="386"/>
    </location>
</feature>
<gene>
    <name evidence="3" type="ORF">OCHUTO_0102</name>
</gene>
<sequence length="531" mass="59804">MFAKSKLICLITISLMVTSSTTTNVIINNSPALSSLPLPDGINNQNLSDTNNSWLSKIKSFFGFHVENIQDKLEATQIQNSSNNDSPSQKKLKNKTLNAVSHDTLEDNDIELPDILKAMEIHNTNNGKLYSTPNQNPYSQDNSKADYNSTQINQTIKEHNNINDPYITLPEPITLLSEQHNTYTQNFFKNSEVINNSNQPDNTNNKLVAQTQDSNSKKLQEKNISLAPTSNQQKANNSQTLETQPLLAINENNASLLAQVHVNDNSKDTKINSGDNSLTLNKSFIPLIDNYVQSQSDNSNYTDNAITAYSSINNNIIQRLLNNNKFSTTNNDYFSSTISKDDTNAINLNILDINEDNNLESKVDEHTKDNHSSNALPTIEQQDSSNTKNEIIEPAPAQTLVSSQANTSNLEQVYTNDSTNDSIDIQTDPINLAIKDKINNKTRDNVELSMFIDRELIILTAENDDIELGELTDKAKLKLLEDWKYIKLIEKEINYRKEASKRQAVNNIIQYHRTKEKKVQESYISKCVNNK</sequence>
<evidence type="ECO:0000256" key="2">
    <source>
        <dbReference type="SAM" id="SignalP"/>
    </source>
</evidence>
<protein>
    <recommendedName>
        <fullName evidence="5">Secreted protein</fullName>
    </recommendedName>
</protein>
<accession>A0A0F3MNL6</accession>
<dbReference type="EMBL" id="LANP01000002">
    <property type="protein sequence ID" value="KJV57251.1"/>
    <property type="molecule type" value="Genomic_DNA"/>
</dbReference>
<evidence type="ECO:0000256" key="1">
    <source>
        <dbReference type="SAM" id="MobiDB-lite"/>
    </source>
</evidence>
<evidence type="ECO:0000313" key="3">
    <source>
        <dbReference type="EMBL" id="KJV57251.1"/>
    </source>
</evidence>
<organism evidence="3 4">
    <name type="scientific">Orientia chuto str. Dubai</name>
    <dbReference type="NCBI Taxonomy" id="1359168"/>
    <lineage>
        <taxon>Bacteria</taxon>
        <taxon>Pseudomonadati</taxon>
        <taxon>Pseudomonadota</taxon>
        <taxon>Alphaproteobacteria</taxon>
        <taxon>Rickettsiales</taxon>
        <taxon>Rickettsiaceae</taxon>
        <taxon>Rickettsieae</taxon>
        <taxon>Orientia</taxon>
    </lineage>
</organism>
<dbReference type="RefSeq" id="WP_045796952.1">
    <property type="nucleotide sequence ID" value="NZ_LANP01000002.1"/>
</dbReference>
<keyword evidence="4" id="KW-1185">Reference proteome</keyword>
<feature type="chain" id="PRO_5002464918" description="Secreted protein" evidence="2">
    <location>
        <begin position="20"/>
        <end position="531"/>
    </location>
</feature>
<evidence type="ECO:0000313" key="4">
    <source>
        <dbReference type="Proteomes" id="UP000033616"/>
    </source>
</evidence>
<reference evidence="3 4" key="1">
    <citation type="submission" date="2015-02" db="EMBL/GenBank/DDBJ databases">
        <title>Genome Sequencing of Rickettsiales.</title>
        <authorList>
            <person name="Daugherty S.C."/>
            <person name="Su Q."/>
            <person name="Abolude K."/>
            <person name="Beier-Sexton M."/>
            <person name="Carlyon J.A."/>
            <person name="Carter R."/>
            <person name="Day N.P."/>
            <person name="Dumler S.J."/>
            <person name="Dyachenko V."/>
            <person name="Godinez A."/>
            <person name="Kurtti T.J."/>
            <person name="Lichay M."/>
            <person name="Mullins K.E."/>
            <person name="Ott S."/>
            <person name="Pappas-Brown V."/>
            <person name="Paris D.H."/>
            <person name="Patel P."/>
            <person name="Richards A.L."/>
            <person name="Sadzewicz L."/>
            <person name="Sears K."/>
            <person name="Seidman D."/>
            <person name="Sengamalay N."/>
            <person name="Stenos J."/>
            <person name="Tallon L.J."/>
            <person name="Vincent G."/>
            <person name="Fraser C.M."/>
            <person name="Munderloh U."/>
            <person name="Dunning-Hotopp J.C."/>
        </authorList>
    </citation>
    <scope>NUCLEOTIDE SEQUENCE [LARGE SCALE GENOMIC DNA]</scope>
    <source>
        <strain evidence="3 4">Fuller</strain>
    </source>
</reference>
<proteinExistence type="predicted"/>
<feature type="region of interest" description="Disordered" evidence="1">
    <location>
        <begin position="364"/>
        <end position="386"/>
    </location>
</feature>
<dbReference type="STRING" id="1359168.OCHUTO_0102"/>
<name>A0A0F3MNL6_9RICK</name>
<feature type="signal peptide" evidence="2">
    <location>
        <begin position="1"/>
        <end position="19"/>
    </location>
</feature>
<dbReference type="PATRIC" id="fig|1359168.3.peg.477"/>
<dbReference type="AlphaFoldDB" id="A0A0F3MNL6"/>
<evidence type="ECO:0008006" key="5">
    <source>
        <dbReference type="Google" id="ProtNLM"/>
    </source>
</evidence>
<comment type="caution">
    <text evidence="3">The sequence shown here is derived from an EMBL/GenBank/DDBJ whole genome shotgun (WGS) entry which is preliminary data.</text>
</comment>
<dbReference type="OrthoDB" id="7161226at2"/>